<keyword evidence="1" id="KW-0812">Transmembrane</keyword>
<dbReference type="Pfam" id="PF24100">
    <property type="entry name" value="DUF7381"/>
    <property type="match status" value="1"/>
</dbReference>
<dbReference type="SUPFAM" id="SSF55797">
    <property type="entry name" value="PR-1-like"/>
    <property type="match status" value="1"/>
</dbReference>
<organism evidence="3 4">
    <name type="scientific">Strongyloides venezuelensis</name>
    <name type="common">Threadworm</name>
    <dbReference type="NCBI Taxonomy" id="75913"/>
    <lineage>
        <taxon>Eukaryota</taxon>
        <taxon>Metazoa</taxon>
        <taxon>Ecdysozoa</taxon>
        <taxon>Nematoda</taxon>
        <taxon>Chromadorea</taxon>
        <taxon>Rhabditida</taxon>
        <taxon>Tylenchina</taxon>
        <taxon>Panagrolaimomorpha</taxon>
        <taxon>Strongyloidoidea</taxon>
        <taxon>Strongyloididae</taxon>
        <taxon>Strongyloides</taxon>
    </lineage>
</organism>
<keyword evidence="1" id="KW-0472">Membrane</keyword>
<dbReference type="AlphaFoldDB" id="A0A0K0FIZ0"/>
<name>A0A0K0FIZ0_STRVS</name>
<dbReference type="InterPro" id="IPR035940">
    <property type="entry name" value="CAP_sf"/>
</dbReference>
<evidence type="ECO:0000313" key="3">
    <source>
        <dbReference type="Proteomes" id="UP000035680"/>
    </source>
</evidence>
<dbReference type="Gene3D" id="3.40.33.10">
    <property type="entry name" value="CAP"/>
    <property type="match status" value="1"/>
</dbReference>
<reference evidence="4" key="2">
    <citation type="submission" date="2015-08" db="UniProtKB">
        <authorList>
            <consortium name="WormBaseParasite"/>
        </authorList>
    </citation>
    <scope>IDENTIFICATION</scope>
</reference>
<dbReference type="Proteomes" id="UP000035680">
    <property type="component" value="Unassembled WGS sequence"/>
</dbReference>
<reference evidence="3" key="1">
    <citation type="submission" date="2014-07" db="EMBL/GenBank/DDBJ databases">
        <authorList>
            <person name="Martin A.A"/>
            <person name="De Silva N."/>
        </authorList>
    </citation>
    <scope>NUCLEOTIDE SEQUENCE</scope>
</reference>
<evidence type="ECO:0000256" key="1">
    <source>
        <dbReference type="SAM" id="Phobius"/>
    </source>
</evidence>
<dbReference type="Pfam" id="PF00188">
    <property type="entry name" value="CAP"/>
    <property type="match status" value="1"/>
</dbReference>
<dbReference type="SMART" id="SM00198">
    <property type="entry name" value="SCP"/>
    <property type="match status" value="1"/>
</dbReference>
<proteinExistence type="predicted"/>
<keyword evidence="1" id="KW-1133">Transmembrane helix</keyword>
<dbReference type="InterPro" id="IPR055805">
    <property type="entry name" value="DUF7381"/>
</dbReference>
<feature type="domain" description="SCP" evidence="2">
    <location>
        <begin position="192"/>
        <end position="317"/>
    </location>
</feature>
<sequence>MGISIFVYVFISFIINLIKTQELAVTYMAMYISKHRKIYLYRDKEYKTIKELEDQMLKNHQYVDHKYLLMTKIPSIDNYNTYHKEEQMYRNIFTRKFLTSTPPHVIEEYYIRKKLEYRCNGRTFTSYQKALDYVLNEKKKIPIKSTRKPYSTVLPPLEVVDWAKERIYCKKVWLLIWKYCDYYCYSRNNFALMRKKFLLEINYYREKYGAGNLVECPQLSSYADKYLKEVVPLSSSVDITKFENVGRASLARAPLIVNHWFGERKKYNFNTLFGGMETRHFTAMVWKSLKKIGIGVLQAGDKIYVKIIYDKNVNLPNQFIKNVLRKVRG</sequence>
<evidence type="ECO:0000313" key="4">
    <source>
        <dbReference type="WBParaSite" id="SVE_0886300.1"/>
    </source>
</evidence>
<accession>A0A0K0FIZ0</accession>
<feature type="transmembrane region" description="Helical" evidence="1">
    <location>
        <begin position="6"/>
        <end position="32"/>
    </location>
</feature>
<dbReference type="InterPro" id="IPR014044">
    <property type="entry name" value="CAP_dom"/>
</dbReference>
<keyword evidence="3" id="KW-1185">Reference proteome</keyword>
<protein>
    <submittedName>
        <fullName evidence="4">SCP domain-containing protein</fullName>
    </submittedName>
</protein>
<dbReference type="WBParaSite" id="SVE_0886300.1">
    <property type="protein sequence ID" value="SVE_0886300.1"/>
    <property type="gene ID" value="SVE_0886300"/>
</dbReference>
<evidence type="ECO:0000259" key="2">
    <source>
        <dbReference type="SMART" id="SM00198"/>
    </source>
</evidence>